<evidence type="ECO:0000256" key="1">
    <source>
        <dbReference type="SAM" id="MobiDB-lite"/>
    </source>
</evidence>
<dbReference type="Proteomes" id="UP000235786">
    <property type="component" value="Unassembled WGS sequence"/>
</dbReference>
<reference evidence="2 3" key="1">
    <citation type="submission" date="2016-04" db="EMBL/GenBank/DDBJ databases">
        <title>A degradative enzymes factory behind the ericoid mycorrhizal symbiosis.</title>
        <authorList>
            <consortium name="DOE Joint Genome Institute"/>
            <person name="Martino E."/>
            <person name="Morin E."/>
            <person name="Grelet G."/>
            <person name="Kuo A."/>
            <person name="Kohler A."/>
            <person name="Daghino S."/>
            <person name="Barry K."/>
            <person name="Choi C."/>
            <person name="Cichocki N."/>
            <person name="Clum A."/>
            <person name="Copeland A."/>
            <person name="Hainaut M."/>
            <person name="Haridas S."/>
            <person name="Labutti K."/>
            <person name="Lindquist E."/>
            <person name="Lipzen A."/>
            <person name="Khouja H.-R."/>
            <person name="Murat C."/>
            <person name="Ohm R."/>
            <person name="Olson A."/>
            <person name="Spatafora J."/>
            <person name="Veneault-Fourrey C."/>
            <person name="Henrissat B."/>
            <person name="Grigoriev I."/>
            <person name="Martin F."/>
            <person name="Perotto S."/>
        </authorList>
    </citation>
    <scope>NUCLEOTIDE SEQUENCE [LARGE SCALE GENOMIC DNA]</scope>
    <source>
        <strain evidence="2 3">F</strain>
    </source>
</reference>
<dbReference type="PANTHER" id="PTHR37540:SF5">
    <property type="entry name" value="TRANSCRIPTION FACTOR DOMAIN-CONTAINING PROTEIN"/>
    <property type="match status" value="1"/>
</dbReference>
<feature type="region of interest" description="Disordered" evidence="1">
    <location>
        <begin position="35"/>
        <end position="109"/>
    </location>
</feature>
<dbReference type="PANTHER" id="PTHR37540">
    <property type="entry name" value="TRANSCRIPTION FACTOR (ACR-2), PUTATIVE-RELATED-RELATED"/>
    <property type="match status" value="1"/>
</dbReference>
<evidence type="ECO:0008006" key="4">
    <source>
        <dbReference type="Google" id="ProtNLM"/>
    </source>
</evidence>
<dbReference type="AlphaFoldDB" id="A0A2J6R222"/>
<accession>A0A2J6R222</accession>
<protein>
    <recommendedName>
        <fullName evidence="4">Transcription factor domain-containing protein</fullName>
    </recommendedName>
</protein>
<sequence>MPPKLEFVIYTGDATIAKKDPAHRKAVRSFVTAQHYREKRRSDVRKFEGEQVVGGDGMVWGSSMGNPTQENESSTQSREVQLSSSRRQDDPPTVEPGSSITTSAARNTAGLEIDDAQINRVSDTHTAGSAAASPTPYSYLGQGRGNPFAASSRRFSDRMAKHLYYYVNILMPQMHPSWTSNLVVQRFGCTALIVADDLILSSLSAHAATARALMTGDLVRRDQEGKGMGGRGSGFHGAELDWLFFKGRTIRGVNGRLRSGGFGLGGEGDSTIAAIADLIMIEAFTGDLETAGAHVNGLKRILSMSQNAGPIPYSVASMTTASIIKYATLSLSAPALPFTLTFPAISLPLPSLTTILPTLATTLLTKWSLLSPTQSFIPILHDLAHMTRYTEAITLGTFPVASDDSYHEYANYQNLSIEHRLLCYRASRFGSGEKEVVGEEDLIEYCCILAVLLFVNTALWRGYPAESAIIHNMVRRLKEVLEGGIGDETGFKGRWVGQEDVLVWVLFTGVCCSWKQGEEGFFREALGMAMGGLGVRGLDKFRGVLEGFLFVERVHGEVLSEIWGSLM</sequence>
<dbReference type="STRING" id="1149755.A0A2J6R222"/>
<gene>
    <name evidence="2" type="ORF">L207DRAFT_639878</name>
</gene>
<organism evidence="2 3">
    <name type="scientific">Hyaloscypha variabilis (strain UAMH 11265 / GT02V1 / F)</name>
    <name type="common">Meliniomyces variabilis</name>
    <dbReference type="NCBI Taxonomy" id="1149755"/>
    <lineage>
        <taxon>Eukaryota</taxon>
        <taxon>Fungi</taxon>
        <taxon>Dikarya</taxon>
        <taxon>Ascomycota</taxon>
        <taxon>Pezizomycotina</taxon>
        <taxon>Leotiomycetes</taxon>
        <taxon>Helotiales</taxon>
        <taxon>Hyaloscyphaceae</taxon>
        <taxon>Hyaloscypha</taxon>
        <taxon>Hyaloscypha variabilis</taxon>
    </lineage>
</organism>
<evidence type="ECO:0000313" key="2">
    <source>
        <dbReference type="EMBL" id="PMD32567.1"/>
    </source>
</evidence>
<feature type="compositionally biased region" description="Polar residues" evidence="1">
    <location>
        <begin position="63"/>
        <end position="85"/>
    </location>
</feature>
<proteinExistence type="predicted"/>
<feature type="compositionally biased region" description="Basic and acidic residues" evidence="1">
    <location>
        <begin position="40"/>
        <end position="49"/>
    </location>
</feature>
<dbReference type="OrthoDB" id="4158087at2759"/>
<feature type="compositionally biased region" description="Polar residues" evidence="1">
    <location>
        <begin position="96"/>
        <end position="106"/>
    </location>
</feature>
<name>A0A2J6R222_HYAVF</name>
<evidence type="ECO:0000313" key="3">
    <source>
        <dbReference type="Proteomes" id="UP000235786"/>
    </source>
</evidence>
<dbReference type="EMBL" id="KZ613958">
    <property type="protein sequence ID" value="PMD32567.1"/>
    <property type="molecule type" value="Genomic_DNA"/>
</dbReference>
<keyword evidence="3" id="KW-1185">Reference proteome</keyword>